<proteinExistence type="predicted"/>
<dbReference type="Proteomes" id="UP000798808">
    <property type="component" value="Unassembled WGS sequence"/>
</dbReference>
<reference evidence="3 4" key="1">
    <citation type="submission" date="2019-02" db="EMBL/GenBank/DDBJ databases">
        <authorList>
            <person name="Goldberg S.R."/>
            <person name="Haltli B.A."/>
            <person name="Correa H."/>
            <person name="Russell K.G."/>
        </authorList>
    </citation>
    <scope>NUCLEOTIDE SEQUENCE [LARGE SCALE GENOMIC DNA]</scope>
    <source>
        <strain evidence="3 4">JCM 16186</strain>
    </source>
</reference>
<dbReference type="RefSeq" id="WP_155171164.1">
    <property type="nucleotide sequence ID" value="NZ_BAAAFL010000012.1"/>
</dbReference>
<feature type="domain" description="eCIS core" evidence="2">
    <location>
        <begin position="75"/>
        <end position="140"/>
    </location>
</feature>
<sequence length="445" mass="47729">MRDSFAGKGSHQNPGSRLAQQKCSLDCNFGSAGDPFSDNLLSSSTLSHQTAQLKTNKKAGATSQNQSGAKNKSGLPEHLKQSIENLSGYSMDDVKVHFNSGKPAQLQAHAYAQGNDIHIAPGKEQHLPHEAWHIVQQKQGRVKPTVNHGGLQLNDNPGLEHEADMMGSRAAVSSAGMASQGLSASAPSSTGVYQLIKVDNSDIGKYYSIVRADNGQQDTGKLVGINGGGWYTFEVSGGVQVNVRGQDNILVQVNAPAVNSFTFSGISFTSPTDYTFTATSALNATQPIPHGGWSTITGGSRNSGVSIGDYGSYGGVQYLEKTGDGLTGDHQPSGAAIKEAIRLKLHSSLNQVLTRQMASNAYKKAITIVMTDKWHKAQSRTYGGRNTSTQISDDAQDLVQAAISDWQRTVPELKKHFTDQEIQNIWDGLNDLRKDFFATGDAQYM</sequence>
<dbReference type="Pfam" id="PF13699">
    <property type="entry name" value="eCIS_core"/>
    <property type="match status" value="1"/>
</dbReference>
<gene>
    <name evidence="3" type="ORF">E1163_09270</name>
</gene>
<dbReference type="EMBL" id="SMLW01000486">
    <property type="protein sequence ID" value="MTI25129.1"/>
    <property type="molecule type" value="Genomic_DNA"/>
</dbReference>
<name>A0ABW9RP49_9BACT</name>
<keyword evidence="4" id="KW-1185">Reference proteome</keyword>
<organism evidence="3 4">
    <name type="scientific">Fulvivirga kasyanovii</name>
    <dbReference type="NCBI Taxonomy" id="396812"/>
    <lineage>
        <taxon>Bacteria</taxon>
        <taxon>Pseudomonadati</taxon>
        <taxon>Bacteroidota</taxon>
        <taxon>Cytophagia</taxon>
        <taxon>Cytophagales</taxon>
        <taxon>Fulvivirgaceae</taxon>
        <taxon>Fulvivirga</taxon>
    </lineage>
</organism>
<protein>
    <submittedName>
        <fullName evidence="3">DUF4157 domain-containing protein</fullName>
    </submittedName>
</protein>
<evidence type="ECO:0000313" key="3">
    <source>
        <dbReference type="EMBL" id="MTI25129.1"/>
    </source>
</evidence>
<comment type="caution">
    <text evidence="3">The sequence shown here is derived from an EMBL/GenBank/DDBJ whole genome shotgun (WGS) entry which is preliminary data.</text>
</comment>
<accession>A0ABW9RP49</accession>
<evidence type="ECO:0000256" key="1">
    <source>
        <dbReference type="SAM" id="MobiDB-lite"/>
    </source>
</evidence>
<dbReference type="InterPro" id="IPR025295">
    <property type="entry name" value="eCIS_core_dom"/>
</dbReference>
<evidence type="ECO:0000313" key="4">
    <source>
        <dbReference type="Proteomes" id="UP000798808"/>
    </source>
</evidence>
<evidence type="ECO:0000259" key="2">
    <source>
        <dbReference type="Pfam" id="PF13699"/>
    </source>
</evidence>
<feature type="region of interest" description="Disordered" evidence="1">
    <location>
        <begin position="48"/>
        <end position="77"/>
    </location>
</feature>
<feature type="compositionally biased region" description="Polar residues" evidence="1">
    <location>
        <begin position="61"/>
        <end position="70"/>
    </location>
</feature>